<keyword evidence="3 6" id="KW-1133">Transmembrane helix</keyword>
<accession>A0AAX4P8L4</accession>
<dbReference type="InterPro" id="IPR005178">
    <property type="entry name" value="Ostalpha/TMEM184C"/>
</dbReference>
<keyword evidence="4 6" id="KW-0472">Membrane</keyword>
<protein>
    <submittedName>
        <fullName evidence="7">Subunit alpha of organic solute transporter</fullName>
    </submittedName>
</protein>
<feature type="transmembrane region" description="Helical" evidence="6">
    <location>
        <begin position="258"/>
        <end position="278"/>
    </location>
</feature>
<dbReference type="Pfam" id="PF03619">
    <property type="entry name" value="Solute_trans_a"/>
    <property type="match status" value="1"/>
</dbReference>
<dbReference type="SMART" id="SM01417">
    <property type="entry name" value="Solute_trans_a"/>
    <property type="match status" value="1"/>
</dbReference>
<dbReference type="GO" id="GO:0016020">
    <property type="term" value="C:membrane"/>
    <property type="evidence" value="ECO:0007669"/>
    <property type="project" value="UniProtKB-SubCell"/>
</dbReference>
<name>A0AAX4P8L4_9CHLO</name>
<evidence type="ECO:0000256" key="5">
    <source>
        <dbReference type="SAM" id="MobiDB-lite"/>
    </source>
</evidence>
<keyword evidence="2 6" id="KW-0812">Transmembrane</keyword>
<evidence type="ECO:0000256" key="4">
    <source>
        <dbReference type="ARBA" id="ARBA00023136"/>
    </source>
</evidence>
<dbReference type="EMBL" id="CP151505">
    <property type="protein sequence ID" value="WZN62293.1"/>
    <property type="molecule type" value="Genomic_DNA"/>
</dbReference>
<feature type="transmembrane region" description="Helical" evidence="6">
    <location>
        <begin position="145"/>
        <end position="167"/>
    </location>
</feature>
<feature type="transmembrane region" description="Helical" evidence="6">
    <location>
        <begin position="214"/>
        <end position="238"/>
    </location>
</feature>
<evidence type="ECO:0000313" key="8">
    <source>
        <dbReference type="Proteomes" id="UP001472866"/>
    </source>
</evidence>
<evidence type="ECO:0000256" key="1">
    <source>
        <dbReference type="ARBA" id="ARBA00004141"/>
    </source>
</evidence>
<evidence type="ECO:0000256" key="3">
    <source>
        <dbReference type="ARBA" id="ARBA00022989"/>
    </source>
</evidence>
<dbReference type="AlphaFoldDB" id="A0AAX4P8L4"/>
<feature type="transmembrane region" description="Helical" evidence="6">
    <location>
        <begin position="179"/>
        <end position="202"/>
    </location>
</feature>
<evidence type="ECO:0000313" key="7">
    <source>
        <dbReference type="EMBL" id="WZN62293.1"/>
    </source>
</evidence>
<feature type="region of interest" description="Disordered" evidence="5">
    <location>
        <begin position="372"/>
        <end position="406"/>
    </location>
</feature>
<dbReference type="Proteomes" id="UP001472866">
    <property type="component" value="Chromosome 05"/>
</dbReference>
<keyword evidence="8" id="KW-1185">Reference proteome</keyword>
<comment type="subcellular location">
    <subcellularLocation>
        <location evidence="1">Membrane</location>
        <topology evidence="1">Multi-pass membrane protein</topology>
    </subcellularLocation>
</comment>
<dbReference type="PANTHER" id="PTHR23423">
    <property type="entry name" value="ORGANIC SOLUTE TRANSPORTER-RELATED"/>
    <property type="match status" value="1"/>
</dbReference>
<reference evidence="7 8" key="1">
    <citation type="submission" date="2024-03" db="EMBL/GenBank/DDBJ databases">
        <title>Complete genome sequence of the green alga Chloropicon roscoffensis RCC1871.</title>
        <authorList>
            <person name="Lemieux C."/>
            <person name="Pombert J.-F."/>
            <person name="Otis C."/>
            <person name="Turmel M."/>
        </authorList>
    </citation>
    <scope>NUCLEOTIDE SEQUENCE [LARGE SCALE GENOMIC DNA]</scope>
    <source>
        <strain evidence="7 8">RCC1871</strain>
    </source>
</reference>
<organism evidence="7 8">
    <name type="scientific">Chloropicon roscoffensis</name>
    <dbReference type="NCBI Taxonomy" id="1461544"/>
    <lineage>
        <taxon>Eukaryota</taxon>
        <taxon>Viridiplantae</taxon>
        <taxon>Chlorophyta</taxon>
        <taxon>Chloropicophyceae</taxon>
        <taxon>Chloropicales</taxon>
        <taxon>Chloropicaceae</taxon>
        <taxon>Chloropicon</taxon>
    </lineage>
</organism>
<evidence type="ECO:0000256" key="6">
    <source>
        <dbReference type="SAM" id="Phobius"/>
    </source>
</evidence>
<sequence length="406" mass="45641">MAVTLPYVLSNQVCVFLIIVFAPIVFYVSGLHVWTHLRNYRNPVIQRYCLRIALIVPVYLVDALLSFAVPDKGMWALELVKASYEAFALYSFLALMLAFAGGPASLVDLWESEDRYLRGSWIMGTCMHGTIKLDGLFLKRLVQGVIQFVIVRFLIVITVPILIARGLYEEGKVRFDSGWVYVAFIHNVSLWICLYSLWLFYLSTKHYLRPFSPALKFGLIKSIIFISFWQKIVLQVAVASNVVKTPDEYSNREIMDGWNSFLLILECLPIAILNFFAFGSRTGSYDAEWGSWRMLMEHGNAKTANAFPIASKSSNNNAEGDKLDEDWSKHVPTPVAALTHAINAMDVVQHALTTFSSGYGRRRYLALELSQRDSHNAPMTPLPESTAAGGHGSERENKGFGTFASP</sequence>
<proteinExistence type="predicted"/>
<feature type="transmembrane region" description="Helical" evidence="6">
    <location>
        <begin position="6"/>
        <end position="28"/>
    </location>
</feature>
<feature type="transmembrane region" description="Helical" evidence="6">
    <location>
        <begin position="48"/>
        <end position="69"/>
    </location>
</feature>
<evidence type="ECO:0000256" key="2">
    <source>
        <dbReference type="ARBA" id="ARBA00022692"/>
    </source>
</evidence>
<feature type="transmembrane region" description="Helical" evidence="6">
    <location>
        <begin position="89"/>
        <end position="110"/>
    </location>
</feature>
<gene>
    <name evidence="7" type="ORF">HKI87_05g38290</name>
</gene>